<dbReference type="PROSITE" id="PS00463">
    <property type="entry name" value="ZN2_CY6_FUNGAL_1"/>
    <property type="match status" value="1"/>
</dbReference>
<feature type="transmembrane region" description="Helical" evidence="11">
    <location>
        <begin position="176"/>
        <end position="195"/>
    </location>
</feature>
<evidence type="ECO:0000256" key="4">
    <source>
        <dbReference type="ARBA" id="ARBA00022989"/>
    </source>
</evidence>
<dbReference type="RefSeq" id="XP_035343430.1">
    <property type="nucleotide sequence ID" value="XM_035487537.1"/>
</dbReference>
<keyword evidence="14" id="KW-1185">Reference proteome</keyword>
<proteinExistence type="inferred from homology"/>
<evidence type="ECO:0000256" key="6">
    <source>
        <dbReference type="ARBA" id="ARBA00023125"/>
    </source>
</evidence>
<reference evidence="14" key="1">
    <citation type="submission" date="2020-06" db="EMBL/GenBank/DDBJ databases">
        <title>A chromosome-scale genome assembly of Talaromyces rugulosus W13939.</title>
        <authorList>
            <person name="Wang B."/>
            <person name="Guo L."/>
            <person name="Ye K."/>
            <person name="Wang L."/>
        </authorList>
    </citation>
    <scope>NUCLEOTIDE SEQUENCE [LARGE SCALE GENOMIC DNA]</scope>
    <source>
        <strain evidence="14">W13939</strain>
    </source>
</reference>
<evidence type="ECO:0000256" key="8">
    <source>
        <dbReference type="ARBA" id="ARBA00023163"/>
    </source>
</evidence>
<keyword evidence="8" id="KW-0804">Transcription</keyword>
<dbReference type="GO" id="GO:0038023">
    <property type="term" value="F:signaling receptor activity"/>
    <property type="evidence" value="ECO:0007669"/>
    <property type="project" value="TreeGrafter"/>
</dbReference>
<name>A0A7H8QTE2_TALRU</name>
<feature type="binding site" evidence="10">
    <location>
        <position position="311"/>
    </location>
    <ligand>
        <name>Zn(2+)</name>
        <dbReference type="ChEBI" id="CHEBI:29105"/>
    </ligand>
</feature>
<feature type="transmembrane region" description="Helical" evidence="11">
    <location>
        <begin position="207"/>
        <end position="226"/>
    </location>
</feature>
<sequence>MAASAPASGRFPTFILDFLRKTNKRYAMSGARQRRQPTDAQPENREVTAELAVKQPAEAIRRLLVWDELPTWLRDNHHIYSGYRPASSSFLVSFQSLAYLHNESVNIYTHLLPALLTIPAGVRLYQVLSPRYSSASSADISAFACFFVGAAFCLGMSATYHTIANHSPAVARIGNALDYVGIVGLITGSFIPSIYYGFYCMPVLQTIYWAMITTIGLGCTCVCVMPRFRTPEWRPFRAGMFVSMGLSAIFPVIHGLWLYGATQMTYQIGLDWLLFQGFLYILGATIYAARVPERLWPGKFDIVGSSHQIFHVLVLQSPNYPEKPRMRAACDACRQSKVRCSGGQVCVRCEKHDFQCTYSIASRAGKPKGSKNKATLKKLENIQVSKRNASSKEKVAAWTTAPKVPSNQNPIDRRGSDSASTTMHYEMAWSPQGHTTNRSNRKYSLPGRTSSCISPISTGYRPYTWEGGLSIDLESFGSMETPYISPVHSQYVQSPDDESTNWSSVRTEPVTPVDICGCMHQQALSQNKLYSLGRDPSQWLFEPTIDVVISSLSSCQLLFNCALCSKETNNLLAATSLLDRLFTVLAQTVFQAVPTSLQDPSMGRVPSTVPRDCTPTTRKSLVDRSLKTARETLDLLKGLLDPSADLYTVNGHVETPFFTAFANTDLTQKNSTNQVWGIFGQDTGTVEQLSPPIFEGGDPRNNVDSGQMTHLREFACRYESMLENLRVAVSYNIAPKPTSTSTTAASFGLQAAWIPNVFATSSAPQIHYPSPTQPFPHAGSAYNVVGF</sequence>
<protein>
    <recommendedName>
        <fullName evidence="12">Zn(2)-C6 fungal-type domain-containing protein</fullName>
    </recommendedName>
</protein>
<evidence type="ECO:0000256" key="10">
    <source>
        <dbReference type="PIRSR" id="PIRSR604254-1"/>
    </source>
</evidence>
<evidence type="ECO:0000256" key="3">
    <source>
        <dbReference type="ARBA" id="ARBA00022692"/>
    </source>
</evidence>
<evidence type="ECO:0000256" key="1">
    <source>
        <dbReference type="ARBA" id="ARBA00004141"/>
    </source>
</evidence>
<comment type="subcellular location">
    <subcellularLocation>
        <location evidence="1">Membrane</location>
        <topology evidence="1">Multi-pass membrane protein</topology>
    </subcellularLocation>
</comment>
<dbReference type="PROSITE" id="PS50048">
    <property type="entry name" value="ZN2_CY6_FUNGAL_2"/>
    <property type="match status" value="1"/>
</dbReference>
<evidence type="ECO:0000256" key="11">
    <source>
        <dbReference type="SAM" id="Phobius"/>
    </source>
</evidence>
<dbReference type="SUPFAM" id="SSF57701">
    <property type="entry name" value="Zn2/Cys6 DNA-binding domain"/>
    <property type="match status" value="1"/>
</dbReference>
<feature type="binding site" evidence="10">
    <location>
        <position position="307"/>
    </location>
    <ligand>
        <name>Zn(2+)</name>
        <dbReference type="ChEBI" id="CHEBI:29105"/>
    </ligand>
</feature>
<dbReference type="GO" id="GO:0016020">
    <property type="term" value="C:membrane"/>
    <property type="evidence" value="ECO:0007669"/>
    <property type="project" value="UniProtKB-SubCell"/>
</dbReference>
<dbReference type="OrthoDB" id="529367at2759"/>
<keyword evidence="6" id="KW-0238">DNA-binding</keyword>
<evidence type="ECO:0000256" key="5">
    <source>
        <dbReference type="ARBA" id="ARBA00023015"/>
    </source>
</evidence>
<dbReference type="GO" id="GO:0003677">
    <property type="term" value="F:DNA binding"/>
    <property type="evidence" value="ECO:0007669"/>
    <property type="project" value="UniProtKB-KW"/>
</dbReference>
<dbReference type="InterPro" id="IPR004254">
    <property type="entry name" value="AdipoR/HlyIII-related"/>
</dbReference>
<accession>A0A7H8QTE2</accession>
<comment type="similarity">
    <text evidence="2">Belongs to the ADIPOR family.</text>
</comment>
<gene>
    <name evidence="13" type="ORF">TRUGW13939_04360</name>
</gene>
<dbReference type="KEGG" id="trg:TRUGW13939_04360"/>
<keyword evidence="5" id="KW-0805">Transcription regulation</keyword>
<dbReference type="Pfam" id="PF03006">
    <property type="entry name" value="HlyIII"/>
    <property type="match status" value="1"/>
</dbReference>
<evidence type="ECO:0000256" key="9">
    <source>
        <dbReference type="ARBA" id="ARBA00023242"/>
    </source>
</evidence>
<dbReference type="Proteomes" id="UP000509510">
    <property type="component" value="Chromosome II"/>
</dbReference>
<dbReference type="AlphaFoldDB" id="A0A7H8QTE2"/>
<evidence type="ECO:0000313" key="14">
    <source>
        <dbReference type="Proteomes" id="UP000509510"/>
    </source>
</evidence>
<keyword evidence="7 11" id="KW-0472">Membrane</keyword>
<feature type="transmembrane region" description="Helical" evidence="11">
    <location>
        <begin position="140"/>
        <end position="164"/>
    </location>
</feature>
<dbReference type="PANTHER" id="PTHR20855:SF52">
    <property type="entry name" value="ADIPONECTIN RECEPTOR PROTEIN"/>
    <property type="match status" value="1"/>
</dbReference>
<dbReference type="GO" id="GO:0006882">
    <property type="term" value="P:intracellular zinc ion homeostasis"/>
    <property type="evidence" value="ECO:0007669"/>
    <property type="project" value="TreeGrafter"/>
</dbReference>
<dbReference type="PANTHER" id="PTHR20855">
    <property type="entry name" value="ADIPOR/PROGESTIN RECEPTOR-RELATED"/>
    <property type="match status" value="1"/>
</dbReference>
<organism evidence="13 14">
    <name type="scientific">Talaromyces rugulosus</name>
    <name type="common">Penicillium rugulosum</name>
    <dbReference type="NCBI Taxonomy" id="121627"/>
    <lineage>
        <taxon>Eukaryota</taxon>
        <taxon>Fungi</taxon>
        <taxon>Dikarya</taxon>
        <taxon>Ascomycota</taxon>
        <taxon>Pezizomycotina</taxon>
        <taxon>Eurotiomycetes</taxon>
        <taxon>Eurotiomycetidae</taxon>
        <taxon>Eurotiales</taxon>
        <taxon>Trichocomaceae</taxon>
        <taxon>Talaromyces</taxon>
        <taxon>Talaromyces sect. Islandici</taxon>
    </lineage>
</organism>
<dbReference type="InterPro" id="IPR036864">
    <property type="entry name" value="Zn2-C6_fun-type_DNA-bd_sf"/>
</dbReference>
<keyword evidence="10" id="KW-0862">Zinc</keyword>
<keyword evidence="4 11" id="KW-1133">Transmembrane helix</keyword>
<dbReference type="Gene3D" id="4.10.240.10">
    <property type="entry name" value="Zn(2)-C6 fungal-type DNA-binding domain"/>
    <property type="match status" value="1"/>
</dbReference>
<feature type="domain" description="Zn(2)-C6 fungal-type" evidence="12">
    <location>
        <begin position="329"/>
        <end position="358"/>
    </location>
</feature>
<evidence type="ECO:0000256" key="7">
    <source>
        <dbReference type="ARBA" id="ARBA00023136"/>
    </source>
</evidence>
<dbReference type="SMART" id="SM00066">
    <property type="entry name" value="GAL4"/>
    <property type="match status" value="1"/>
</dbReference>
<feature type="transmembrane region" description="Helical" evidence="11">
    <location>
        <begin position="272"/>
        <end position="289"/>
    </location>
</feature>
<dbReference type="GO" id="GO:0000981">
    <property type="term" value="F:DNA-binding transcription factor activity, RNA polymerase II-specific"/>
    <property type="evidence" value="ECO:0007669"/>
    <property type="project" value="InterPro"/>
</dbReference>
<evidence type="ECO:0000313" key="13">
    <source>
        <dbReference type="EMBL" id="QKX57252.1"/>
    </source>
</evidence>
<dbReference type="CDD" id="cd00067">
    <property type="entry name" value="GAL4"/>
    <property type="match status" value="1"/>
</dbReference>
<dbReference type="GO" id="GO:0008270">
    <property type="term" value="F:zinc ion binding"/>
    <property type="evidence" value="ECO:0007669"/>
    <property type="project" value="InterPro"/>
</dbReference>
<dbReference type="EMBL" id="CP055899">
    <property type="protein sequence ID" value="QKX57252.1"/>
    <property type="molecule type" value="Genomic_DNA"/>
</dbReference>
<dbReference type="GeneID" id="55991862"/>
<evidence type="ECO:0000256" key="2">
    <source>
        <dbReference type="ARBA" id="ARBA00007018"/>
    </source>
</evidence>
<dbReference type="Pfam" id="PF00172">
    <property type="entry name" value="Zn_clus"/>
    <property type="match status" value="1"/>
</dbReference>
<feature type="transmembrane region" description="Helical" evidence="11">
    <location>
        <begin position="238"/>
        <end position="260"/>
    </location>
</feature>
<evidence type="ECO:0000259" key="12">
    <source>
        <dbReference type="PROSITE" id="PS50048"/>
    </source>
</evidence>
<keyword evidence="3 11" id="KW-0812">Transmembrane</keyword>
<dbReference type="InterPro" id="IPR001138">
    <property type="entry name" value="Zn2Cys6_DnaBD"/>
</dbReference>
<feature type="binding site" evidence="10">
    <location>
        <position position="161"/>
    </location>
    <ligand>
        <name>Zn(2+)</name>
        <dbReference type="ChEBI" id="CHEBI:29105"/>
    </ligand>
</feature>
<keyword evidence="9" id="KW-0539">Nucleus</keyword>
<keyword evidence="10" id="KW-0479">Metal-binding</keyword>